<feature type="region of interest" description="Disordered" evidence="1">
    <location>
        <begin position="352"/>
        <end position="382"/>
    </location>
</feature>
<feature type="compositionally biased region" description="Basic and acidic residues" evidence="1">
    <location>
        <begin position="366"/>
        <end position="376"/>
    </location>
</feature>
<dbReference type="EMBL" id="JAERRJ010000002">
    <property type="protein sequence ID" value="MBL1074320.1"/>
    <property type="molecule type" value="Genomic_DNA"/>
</dbReference>
<feature type="compositionally biased region" description="Basic and acidic residues" evidence="1">
    <location>
        <begin position="103"/>
        <end position="113"/>
    </location>
</feature>
<protein>
    <submittedName>
        <fullName evidence="2">Uncharacterized protein</fullName>
    </submittedName>
</protein>
<reference evidence="2 3" key="1">
    <citation type="submission" date="2021-01" db="EMBL/GenBank/DDBJ databases">
        <title>WGS of actinomycetes isolated from Thailand.</title>
        <authorList>
            <person name="Thawai C."/>
        </authorList>
    </citation>
    <scope>NUCLEOTIDE SEQUENCE [LARGE SCALE GENOMIC DNA]</scope>
    <source>
        <strain evidence="2 3">LPG 2</strain>
    </source>
</reference>
<sequence length="472" mass="49519">MDLIPWLRRRTAIVPFLATAPGGTATRLAVEAAVRAAGWQPAESPAAANLLIVAGTPHGAFADAATRIHDSMPLPRTRLDLPEPATAATALAEAAENLRSGRAMDDPLEHTPDTTHPPSGPHHHTDHSDGMSGPSSTALHAHVDPVTGEQGHAGDEHETHLGGDGMHDHGGHGDGMHGHAGHAMSMDLPGGLAMADRAEDRDGLRLDVLTVPLGPVLRWWPAGLVVSAQLHGDIVSAATVSVIEGAGGESFWLGPWLRAAAGEPVTVGEGGSWQVARRLDSVASLLGVAGWDVMAVAAARLRDDVLNEAIHRRRSDSPGSDVDIRLRRFVRRVSMSRVLRWSLRGVGRIDTLPPGVSAQPTGGSARRLEGDARLTPEGKTGPVALPPGGLAGDAHDRLVAMLTGIEDIDRTGESALEPGEFVAEQVWRTRWILDALPGLLAGSELAEARLLVASLDPDLETFAPARSEAVHG</sequence>
<evidence type="ECO:0000313" key="3">
    <source>
        <dbReference type="Proteomes" id="UP000602198"/>
    </source>
</evidence>
<keyword evidence="3" id="KW-1185">Reference proteome</keyword>
<feature type="compositionally biased region" description="Basic and acidic residues" evidence="1">
    <location>
        <begin position="152"/>
        <end position="177"/>
    </location>
</feature>
<proteinExistence type="predicted"/>
<evidence type="ECO:0000256" key="1">
    <source>
        <dbReference type="SAM" id="MobiDB-lite"/>
    </source>
</evidence>
<organism evidence="2 3">
    <name type="scientific">Nocardia acididurans</name>
    <dbReference type="NCBI Taxonomy" id="2802282"/>
    <lineage>
        <taxon>Bacteria</taxon>
        <taxon>Bacillati</taxon>
        <taxon>Actinomycetota</taxon>
        <taxon>Actinomycetes</taxon>
        <taxon>Mycobacteriales</taxon>
        <taxon>Nocardiaceae</taxon>
        <taxon>Nocardia</taxon>
    </lineage>
</organism>
<accession>A0ABS1M273</accession>
<comment type="caution">
    <text evidence="2">The sequence shown here is derived from an EMBL/GenBank/DDBJ whole genome shotgun (WGS) entry which is preliminary data.</text>
</comment>
<dbReference type="Proteomes" id="UP000602198">
    <property type="component" value="Unassembled WGS sequence"/>
</dbReference>
<dbReference type="RefSeq" id="WP_201945123.1">
    <property type="nucleotide sequence ID" value="NZ_JAERRJ010000002.1"/>
</dbReference>
<evidence type="ECO:0000313" key="2">
    <source>
        <dbReference type="EMBL" id="MBL1074320.1"/>
    </source>
</evidence>
<name>A0ABS1M273_9NOCA</name>
<feature type="region of interest" description="Disordered" evidence="1">
    <location>
        <begin position="103"/>
        <end position="184"/>
    </location>
</feature>
<gene>
    <name evidence="2" type="ORF">JK358_07910</name>
</gene>